<gene>
    <name evidence="2" type="ORF">S12H4_11117</name>
</gene>
<comment type="caution">
    <text evidence="2">The sequence shown here is derived from an EMBL/GenBank/DDBJ whole genome shotgun (WGS) entry which is preliminary data.</text>
</comment>
<dbReference type="EMBL" id="BARW01004919">
    <property type="protein sequence ID" value="GAI67968.1"/>
    <property type="molecule type" value="Genomic_DNA"/>
</dbReference>
<feature type="non-terminal residue" evidence="2">
    <location>
        <position position="263"/>
    </location>
</feature>
<evidence type="ECO:0000313" key="2">
    <source>
        <dbReference type="EMBL" id="GAI67968.1"/>
    </source>
</evidence>
<name>X1QIC3_9ZZZZ</name>
<reference evidence="2" key="1">
    <citation type="journal article" date="2014" name="Front. Microbiol.">
        <title>High frequency of phylogenetically diverse reductive dehalogenase-homologous genes in deep subseafloor sedimentary metagenomes.</title>
        <authorList>
            <person name="Kawai M."/>
            <person name="Futagami T."/>
            <person name="Toyoda A."/>
            <person name="Takaki Y."/>
            <person name="Nishi S."/>
            <person name="Hori S."/>
            <person name="Arai W."/>
            <person name="Tsubouchi T."/>
            <person name="Morono Y."/>
            <person name="Uchiyama I."/>
            <person name="Ito T."/>
            <person name="Fujiyama A."/>
            <person name="Inagaki F."/>
            <person name="Takami H."/>
        </authorList>
    </citation>
    <scope>NUCLEOTIDE SEQUENCE</scope>
    <source>
        <strain evidence="2">Expedition CK06-06</strain>
    </source>
</reference>
<sequence>LILMELIITTLEFYENQFEKLITDFIFISKKKKPSAILEKLANANVFNKEVNLMNFISDYERLINNLQNKNQKKEKLNNLLRNFESARRKFYKYEERKTQKILREKKRYSEYGDAFYSMENRIKKFILMLGFSPYDGFDIWGNRKRINGTFRIFANFHHYHYNPKDQSHNDLVFIPVKPPKEFQKNGKKFLSHNMIAGREGNLKRNDISSETRQRNIEELKIIEERIGDNSSLIEKAVLTLNSEFLDSLKGWETESIERIKKR</sequence>
<keyword evidence="1" id="KW-0175">Coiled coil</keyword>
<protein>
    <submittedName>
        <fullName evidence="2">Uncharacterized protein</fullName>
    </submittedName>
</protein>
<accession>X1QIC3</accession>
<organism evidence="2">
    <name type="scientific">marine sediment metagenome</name>
    <dbReference type="NCBI Taxonomy" id="412755"/>
    <lineage>
        <taxon>unclassified sequences</taxon>
        <taxon>metagenomes</taxon>
        <taxon>ecological metagenomes</taxon>
    </lineage>
</organism>
<evidence type="ECO:0000256" key="1">
    <source>
        <dbReference type="SAM" id="Coils"/>
    </source>
</evidence>
<feature type="coiled-coil region" evidence="1">
    <location>
        <begin position="53"/>
        <end position="97"/>
    </location>
</feature>
<feature type="non-terminal residue" evidence="2">
    <location>
        <position position="1"/>
    </location>
</feature>
<proteinExistence type="predicted"/>
<dbReference type="AlphaFoldDB" id="X1QIC3"/>